<organism evidence="5 6">
    <name type="scientific">Seonamhaeicola marinus</name>
    <dbReference type="NCBI Taxonomy" id="1912246"/>
    <lineage>
        <taxon>Bacteria</taxon>
        <taxon>Pseudomonadati</taxon>
        <taxon>Bacteroidota</taxon>
        <taxon>Flavobacteriia</taxon>
        <taxon>Flavobacteriales</taxon>
        <taxon>Flavobacteriaceae</taxon>
    </lineage>
</organism>
<dbReference type="SUPFAM" id="SSF47413">
    <property type="entry name" value="lambda repressor-like DNA-binding domains"/>
    <property type="match status" value="1"/>
</dbReference>
<dbReference type="InterPro" id="IPR000843">
    <property type="entry name" value="HTH_LacI"/>
</dbReference>
<dbReference type="Proteomes" id="UP000323930">
    <property type="component" value="Unassembled WGS sequence"/>
</dbReference>
<comment type="caution">
    <text evidence="5">The sequence shown here is derived from an EMBL/GenBank/DDBJ whole genome shotgun (WGS) entry which is preliminary data.</text>
</comment>
<evidence type="ECO:0000313" key="5">
    <source>
        <dbReference type="EMBL" id="TYA66896.1"/>
    </source>
</evidence>
<dbReference type="AlphaFoldDB" id="A0A5D0H6L0"/>
<evidence type="ECO:0000313" key="6">
    <source>
        <dbReference type="Proteomes" id="UP000323930"/>
    </source>
</evidence>
<dbReference type="SMART" id="SM00354">
    <property type="entry name" value="HTH_LACI"/>
    <property type="match status" value="1"/>
</dbReference>
<dbReference type="PANTHER" id="PTHR30146:SF109">
    <property type="entry name" value="HTH-TYPE TRANSCRIPTIONAL REGULATOR GALS"/>
    <property type="match status" value="1"/>
</dbReference>
<dbReference type="GO" id="GO:0000976">
    <property type="term" value="F:transcription cis-regulatory region binding"/>
    <property type="evidence" value="ECO:0007669"/>
    <property type="project" value="TreeGrafter"/>
</dbReference>
<feature type="non-terminal residue" evidence="5">
    <location>
        <position position="73"/>
    </location>
</feature>
<name>A0A5D0H6L0_9FLAO</name>
<evidence type="ECO:0000259" key="4">
    <source>
        <dbReference type="PROSITE" id="PS50932"/>
    </source>
</evidence>
<keyword evidence="2" id="KW-0238">DNA-binding</keyword>
<feature type="domain" description="HTH lacI-type" evidence="4">
    <location>
        <begin position="5"/>
        <end position="59"/>
    </location>
</feature>
<dbReference type="CDD" id="cd01392">
    <property type="entry name" value="HTH_LacI"/>
    <property type="match status" value="1"/>
</dbReference>
<dbReference type="GO" id="GO:0003700">
    <property type="term" value="F:DNA-binding transcription factor activity"/>
    <property type="evidence" value="ECO:0007669"/>
    <property type="project" value="TreeGrafter"/>
</dbReference>
<dbReference type="PANTHER" id="PTHR30146">
    <property type="entry name" value="LACI-RELATED TRANSCRIPTIONAL REPRESSOR"/>
    <property type="match status" value="1"/>
</dbReference>
<proteinExistence type="predicted"/>
<keyword evidence="3" id="KW-0804">Transcription</keyword>
<dbReference type="PROSITE" id="PS50932">
    <property type="entry name" value="HTH_LACI_2"/>
    <property type="match status" value="1"/>
</dbReference>
<evidence type="ECO:0000256" key="1">
    <source>
        <dbReference type="ARBA" id="ARBA00023015"/>
    </source>
</evidence>
<dbReference type="Gene3D" id="1.10.260.40">
    <property type="entry name" value="lambda repressor-like DNA-binding domains"/>
    <property type="match status" value="1"/>
</dbReference>
<reference evidence="5 6" key="1">
    <citation type="submission" date="2019-08" db="EMBL/GenBank/DDBJ databases">
        <title>Seonamhaeicola sediminis sp. nov., isolated from marine sediment.</title>
        <authorList>
            <person name="Cao W.R."/>
        </authorList>
    </citation>
    <scope>NUCLEOTIDE SEQUENCE [LARGE SCALE GENOMIC DNA]</scope>
    <source>
        <strain evidence="5 6">B011</strain>
    </source>
</reference>
<evidence type="ECO:0000256" key="3">
    <source>
        <dbReference type="ARBA" id="ARBA00023163"/>
    </source>
</evidence>
<accession>A0A5D0H6L0</accession>
<gene>
    <name evidence="5" type="ORF">FUA24_23745</name>
</gene>
<keyword evidence="6" id="KW-1185">Reference proteome</keyword>
<dbReference type="OrthoDB" id="9803256at2"/>
<evidence type="ECO:0000256" key="2">
    <source>
        <dbReference type="ARBA" id="ARBA00023125"/>
    </source>
</evidence>
<dbReference type="EMBL" id="VSDQ01000830">
    <property type="protein sequence ID" value="TYA66896.1"/>
    <property type="molecule type" value="Genomic_DNA"/>
</dbReference>
<dbReference type="RefSeq" id="WP_148545808.1">
    <property type="nucleotide sequence ID" value="NZ_VSDQ01000830.1"/>
</dbReference>
<keyword evidence="1" id="KW-0805">Transcription regulation</keyword>
<dbReference type="InterPro" id="IPR010982">
    <property type="entry name" value="Lambda_DNA-bd_dom_sf"/>
</dbReference>
<protein>
    <submittedName>
        <fullName evidence="5">LacI family transcriptional regulator</fullName>
    </submittedName>
</protein>
<sequence length="73" mass="8272">MKKRITLKHIANEFEVSIATVSKALNDSYEISVKTKEKIQQYARAHNYKPNSVALSLLNKKTKTIGVIIPNIM</sequence>
<dbReference type="Pfam" id="PF00356">
    <property type="entry name" value="LacI"/>
    <property type="match status" value="1"/>
</dbReference>